<dbReference type="InterPro" id="IPR013783">
    <property type="entry name" value="Ig-like_fold"/>
</dbReference>
<feature type="chain" id="PRO_5003477695" description="Beta-galactosidase" evidence="4">
    <location>
        <begin position="26"/>
        <end position="1039"/>
    </location>
</feature>
<comment type="similarity">
    <text evidence="1">Belongs to the glycosyl hydrolase 2 family.</text>
</comment>
<dbReference type="Gene3D" id="3.20.20.80">
    <property type="entry name" value="Glycosidases"/>
    <property type="match status" value="1"/>
</dbReference>
<dbReference type="Pfam" id="PF22666">
    <property type="entry name" value="Glyco_hydro_2_N2"/>
    <property type="match status" value="1"/>
</dbReference>
<protein>
    <recommendedName>
        <fullName evidence="10">Beta-galactosidase</fullName>
    </recommendedName>
</protein>
<dbReference type="Gene3D" id="2.60.120.260">
    <property type="entry name" value="Galactose-binding domain-like"/>
    <property type="match status" value="1"/>
</dbReference>
<dbReference type="PANTHER" id="PTHR42732:SF1">
    <property type="entry name" value="BETA-MANNOSIDASE"/>
    <property type="match status" value="1"/>
</dbReference>
<dbReference type="GO" id="GO:0004553">
    <property type="term" value="F:hydrolase activity, hydrolyzing O-glycosyl compounds"/>
    <property type="evidence" value="ECO:0007669"/>
    <property type="project" value="InterPro"/>
</dbReference>
<feature type="domain" description="Glycoside hydrolase family 2 immunoglobulin-like beta-sandwich" evidence="5">
    <location>
        <begin position="277"/>
        <end position="406"/>
    </location>
</feature>
<dbReference type="eggNOG" id="COG3250">
    <property type="taxonomic scope" value="Bacteria"/>
</dbReference>
<dbReference type="Pfam" id="PF00703">
    <property type="entry name" value="Glyco_hydro_2"/>
    <property type="match status" value="1"/>
</dbReference>
<dbReference type="AlphaFoldDB" id="G5H5M2"/>
<evidence type="ECO:0000256" key="2">
    <source>
        <dbReference type="ARBA" id="ARBA00022801"/>
    </source>
</evidence>
<evidence type="ECO:0000256" key="1">
    <source>
        <dbReference type="ARBA" id="ARBA00007401"/>
    </source>
</evidence>
<dbReference type="SUPFAM" id="SSF49303">
    <property type="entry name" value="beta-Galactosidase/glucuronidase domain"/>
    <property type="match status" value="1"/>
</dbReference>
<dbReference type="EMBL" id="ADLD01000003">
    <property type="protein sequence ID" value="EHB93461.1"/>
    <property type="molecule type" value="Genomic_DNA"/>
</dbReference>
<dbReference type="Pfam" id="PF02836">
    <property type="entry name" value="Glyco_hydro_2_C"/>
    <property type="match status" value="1"/>
</dbReference>
<evidence type="ECO:0000313" key="9">
    <source>
        <dbReference type="Proteomes" id="UP000006008"/>
    </source>
</evidence>
<keyword evidence="3" id="KW-0326">Glycosidase</keyword>
<dbReference type="SUPFAM" id="SSF51445">
    <property type="entry name" value="(Trans)glycosidases"/>
    <property type="match status" value="1"/>
</dbReference>
<dbReference type="GO" id="GO:0005975">
    <property type="term" value="P:carbohydrate metabolic process"/>
    <property type="evidence" value="ECO:0007669"/>
    <property type="project" value="InterPro"/>
</dbReference>
<dbReference type="InterPro" id="IPR006102">
    <property type="entry name" value="Ig-like_GH2"/>
</dbReference>
<evidence type="ECO:0008006" key="10">
    <source>
        <dbReference type="Google" id="ProtNLM"/>
    </source>
</evidence>
<dbReference type="InterPro" id="IPR008979">
    <property type="entry name" value="Galactose-bd-like_sf"/>
</dbReference>
<feature type="domain" description="Beta-mannosidase-like galactose-binding" evidence="7">
    <location>
        <begin position="153"/>
        <end position="225"/>
    </location>
</feature>
<dbReference type="InterPro" id="IPR036156">
    <property type="entry name" value="Beta-gal/glucu_dom_sf"/>
</dbReference>
<dbReference type="InterPro" id="IPR006103">
    <property type="entry name" value="Glyco_hydro_2_cat"/>
</dbReference>
<dbReference type="STRING" id="742725.HMPREF9450_00232"/>
<evidence type="ECO:0000259" key="5">
    <source>
        <dbReference type="Pfam" id="PF00703"/>
    </source>
</evidence>
<accession>G5H5M2</accession>
<gene>
    <name evidence="8" type="ORF">HMPREF9450_00232</name>
</gene>
<dbReference type="SUPFAM" id="SSF49785">
    <property type="entry name" value="Galactose-binding domain-like"/>
    <property type="match status" value="1"/>
</dbReference>
<evidence type="ECO:0000256" key="4">
    <source>
        <dbReference type="SAM" id="SignalP"/>
    </source>
</evidence>
<dbReference type="InterPro" id="IPR051913">
    <property type="entry name" value="GH2_Domain-Containing"/>
</dbReference>
<dbReference type="PATRIC" id="fig|742725.3.peg.262"/>
<comment type="caution">
    <text evidence="8">The sequence shown here is derived from an EMBL/GenBank/DDBJ whole genome shotgun (WGS) entry which is preliminary data.</text>
</comment>
<evidence type="ECO:0000256" key="3">
    <source>
        <dbReference type="ARBA" id="ARBA00023295"/>
    </source>
</evidence>
<keyword evidence="4" id="KW-0732">Signal</keyword>
<evidence type="ECO:0000313" key="8">
    <source>
        <dbReference type="EMBL" id="EHB93461.1"/>
    </source>
</evidence>
<feature type="domain" description="Glycoside hydrolase family 2 catalytic" evidence="6">
    <location>
        <begin position="414"/>
        <end position="531"/>
    </location>
</feature>
<keyword evidence="2" id="KW-0378">Hydrolase</keyword>
<dbReference type="InterPro" id="IPR017853">
    <property type="entry name" value="GH"/>
</dbReference>
<feature type="signal peptide" evidence="4">
    <location>
        <begin position="1"/>
        <end position="25"/>
    </location>
</feature>
<dbReference type="InterPro" id="IPR054593">
    <property type="entry name" value="Beta-mannosidase-like_N2"/>
</dbReference>
<proteinExistence type="inferred from homology"/>
<name>G5H5M2_9BACT</name>
<evidence type="ECO:0000259" key="7">
    <source>
        <dbReference type="Pfam" id="PF22666"/>
    </source>
</evidence>
<dbReference type="PANTHER" id="PTHR42732">
    <property type="entry name" value="BETA-GALACTOSIDASE"/>
    <property type="match status" value="1"/>
</dbReference>
<dbReference type="GeneID" id="92816653"/>
<dbReference type="Proteomes" id="UP000006008">
    <property type="component" value="Unassembled WGS sequence"/>
</dbReference>
<dbReference type="Gene3D" id="2.60.40.10">
    <property type="entry name" value="Immunoglobulins"/>
    <property type="match status" value="1"/>
</dbReference>
<dbReference type="RefSeq" id="WP_009133038.1">
    <property type="nucleotide sequence ID" value="NZ_CP102250.1"/>
</dbReference>
<reference evidence="8 9" key="1">
    <citation type="submission" date="2011-08" db="EMBL/GenBank/DDBJ databases">
        <title>The Genome Sequence of Alistipes indistinctus YIT 12060.</title>
        <authorList>
            <consortium name="The Broad Institute Genome Sequencing Platform"/>
            <person name="Earl A."/>
            <person name="Ward D."/>
            <person name="Feldgarden M."/>
            <person name="Gevers D."/>
            <person name="Morotomi M."/>
            <person name="Young S.K."/>
            <person name="Zeng Q."/>
            <person name="Gargeya S."/>
            <person name="Fitzgerald M."/>
            <person name="Haas B."/>
            <person name="Abouelleil A."/>
            <person name="Alvarado L."/>
            <person name="Arachchi H.M."/>
            <person name="Berlin A."/>
            <person name="Brown A."/>
            <person name="Chapman S.B."/>
            <person name="Chen Z."/>
            <person name="Dunbar C."/>
            <person name="Freedman E."/>
            <person name="Gearin G."/>
            <person name="Gellesch M."/>
            <person name="Goldberg J."/>
            <person name="Griggs A."/>
            <person name="Gujja S."/>
            <person name="Heiman D."/>
            <person name="Howarth C."/>
            <person name="Larson L."/>
            <person name="Lui A."/>
            <person name="MacDonald P.J.P."/>
            <person name="Montmayeur A."/>
            <person name="Murphy C."/>
            <person name="Neiman D."/>
            <person name="Pearson M."/>
            <person name="Priest M."/>
            <person name="Roberts A."/>
            <person name="Saif S."/>
            <person name="Shea T."/>
            <person name="Shenoy N."/>
            <person name="Sisk P."/>
            <person name="Stolte C."/>
            <person name="Sykes S."/>
            <person name="Wortman J."/>
            <person name="Nusbaum C."/>
            <person name="Birren B."/>
        </authorList>
    </citation>
    <scope>NUCLEOTIDE SEQUENCE [LARGE SCALE GENOMIC DNA]</scope>
    <source>
        <strain evidence="8 9">YIT 12060</strain>
    </source>
</reference>
<organism evidence="8 9">
    <name type="scientific">Alistipes indistinctus YIT 12060</name>
    <dbReference type="NCBI Taxonomy" id="742725"/>
    <lineage>
        <taxon>Bacteria</taxon>
        <taxon>Pseudomonadati</taxon>
        <taxon>Bacteroidota</taxon>
        <taxon>Bacteroidia</taxon>
        <taxon>Bacteroidales</taxon>
        <taxon>Rikenellaceae</taxon>
        <taxon>Alistipes</taxon>
    </lineage>
</organism>
<evidence type="ECO:0000259" key="6">
    <source>
        <dbReference type="Pfam" id="PF02836"/>
    </source>
</evidence>
<keyword evidence="9" id="KW-1185">Reference proteome</keyword>
<dbReference type="OrthoDB" id="9801077at2"/>
<dbReference type="HOGENOM" id="CLU_294545_0_0_10"/>
<sequence>MNATPKVTFALLSLAAALSSAPLSAQDKFADIATARYQLRSTLVEPAPPELPQKFLPVENDPQAAFRPMHTLSTGAELKAELAKLREQYAPYMKDVAPALPVSRASVPLDVFDWRIGTEADAGDFAAVERGEGEWTAVKIPHYGAPLGRAVTYYRKVVDLSPAMFRAGALFICFKGVDYKAEVYVNGTLAGTHTGFFAPFEFNIAKLARPGKNTILVKVSNDYTTTGNSLGGENVRGDKIYAATGPGYDEPVQGWHHCPAGMGIYQTCRIEARNPMHVNDLFVRPLPEENRAEAWVEINNFNETQENVKLVVSVYGQNFEQTILKEMEYIPSSTFIPGVGDLAKPTDNQAVRLKMGHGVNYLRIPLDMTGFRWWNPDTPWLYQLQVTVQDEQGNELDAAKQQFGMRSFTMDTVSVPRGRMYLNGEQIRLRGANTMGYLQQCVIRGDTAQLIDDILLAKLCNMNYLRLTQRPVQPEIYEWFDKLGLLNQTDLPLFGSLRRNLFSEAVKQAEEMERLVRKHPSTIMVSYINERFPNAEGQPQRSFGELAEYERLFTALDQAVLITNPDRVIKAGDGDYDPPSPGLPDSHCYNGWYNGHGLGLGKMHRGYWQSVKPGWLYACGEFGSEGLDPEEVMYKYYPKGWLPVKGDEKSWTANLIPQAQTHRFHYMWYNTQDNLHDWVRASWDHQEWVTKFTTEAFRRDGRMVSFAIHLFIDAFPSGWMKTIMDVDRGPKPAYFAYRNALAPLMTSLRTDRWTFFPGERVNVEAWVCNDRNDAPQDYTLHYQLEKEGRVVWAHSVRADIPRNDSRFQGFIDFEAPKVGKRTAYQLRISLNDAAGNPVHQNVETIEVFPALKKSAAKVCAVGDKAAELAAAAGAVTVPSLSGAQVMLCDDIAAYNKDKEAIDAWVAAGGKLVLLELPAGDYRIGAGDVKVERTTMGEYYFASPEVPHPLMKAFKPMDFKMWYDPAAGYVQPLLGHTVSAPGWTPLLLSGNSSWVEDRGPVMAACELRHGKGLFRISEVKLAGRTVNPVAGYFADILINR</sequence>